<dbReference type="Proteomes" id="UP000054324">
    <property type="component" value="Unassembled WGS sequence"/>
</dbReference>
<evidence type="ECO:0000313" key="2">
    <source>
        <dbReference type="Proteomes" id="UP000054324"/>
    </source>
</evidence>
<keyword evidence="2" id="KW-1185">Reference proteome</keyword>
<accession>A0A074ZPA2</accession>
<dbReference type="KEGG" id="ovi:T265_05361"/>
<dbReference type="CTD" id="20319543"/>
<evidence type="ECO:0000313" key="1">
    <source>
        <dbReference type="EMBL" id="KER27642.1"/>
    </source>
</evidence>
<dbReference type="EMBL" id="KL596718">
    <property type="protein sequence ID" value="KER27642.1"/>
    <property type="molecule type" value="Genomic_DNA"/>
</dbReference>
<name>A0A074ZPA2_OPIVI</name>
<dbReference type="OrthoDB" id="10663289at2759"/>
<sequence length="186" mass="21270">MHHLQIRADSGASGTSDYHSCTHFLYWYNPTHLNDLKCDVHHGVVQKLKHAGPMMAWHCHTQFDGTPATVPFLLPNEPTCLFEPHAHCSQQVAKETCYYYFIEYSSLFITLSPFRGIPTNRKSPIHMPHSDCKRMIVPEVKLANRCRSVRPHNALEVMYTVSTQNIPDSSVIMHLKTTRTNPGFSH</sequence>
<protein>
    <submittedName>
        <fullName evidence="1">Uncharacterized protein</fullName>
    </submittedName>
</protein>
<proteinExistence type="predicted"/>
<dbReference type="RefSeq" id="XP_009168616.1">
    <property type="nucleotide sequence ID" value="XM_009170352.1"/>
</dbReference>
<organism evidence="1 2">
    <name type="scientific">Opisthorchis viverrini</name>
    <name type="common">Southeast Asian liver fluke</name>
    <dbReference type="NCBI Taxonomy" id="6198"/>
    <lineage>
        <taxon>Eukaryota</taxon>
        <taxon>Metazoa</taxon>
        <taxon>Spiralia</taxon>
        <taxon>Lophotrochozoa</taxon>
        <taxon>Platyhelminthes</taxon>
        <taxon>Trematoda</taxon>
        <taxon>Digenea</taxon>
        <taxon>Opisthorchiida</taxon>
        <taxon>Opisthorchiata</taxon>
        <taxon>Opisthorchiidae</taxon>
        <taxon>Opisthorchis</taxon>
    </lineage>
</organism>
<dbReference type="AlphaFoldDB" id="A0A074ZPA2"/>
<dbReference type="GeneID" id="20319543"/>
<reference evidence="1 2" key="1">
    <citation type="submission" date="2013-11" db="EMBL/GenBank/DDBJ databases">
        <title>Opisthorchis viverrini - life in the bile duct.</title>
        <authorList>
            <person name="Young N.D."/>
            <person name="Nagarajan N."/>
            <person name="Lin S.J."/>
            <person name="Korhonen P.K."/>
            <person name="Jex A.R."/>
            <person name="Hall R.S."/>
            <person name="Safavi-Hemami H."/>
            <person name="Kaewkong W."/>
            <person name="Bertrand D."/>
            <person name="Gao S."/>
            <person name="Seet Q."/>
            <person name="Wongkham S."/>
            <person name="Teh B.T."/>
            <person name="Wongkham C."/>
            <person name="Intapan P.M."/>
            <person name="Maleewong W."/>
            <person name="Yang X."/>
            <person name="Hu M."/>
            <person name="Wang Z."/>
            <person name="Hofmann A."/>
            <person name="Sternberg P.W."/>
            <person name="Tan P."/>
            <person name="Wang J."/>
            <person name="Gasser R.B."/>
        </authorList>
    </citation>
    <scope>NUCLEOTIDE SEQUENCE [LARGE SCALE GENOMIC DNA]</scope>
</reference>
<gene>
    <name evidence="1" type="ORF">T265_05361</name>
</gene>